<evidence type="ECO:0000313" key="11">
    <source>
        <dbReference type="EMBL" id="QDJ14816.1"/>
    </source>
</evidence>
<protein>
    <submittedName>
        <fullName evidence="11">Multidrug export protein EmrA</fullName>
    </submittedName>
</protein>
<comment type="subcellular location">
    <subcellularLocation>
        <location evidence="1">Cell inner membrane</location>
        <topology evidence="1">Single-pass membrane protein</topology>
        <orientation evidence="1">Periplasmic side</orientation>
    </subcellularLocation>
</comment>
<keyword evidence="7" id="KW-1133">Transmembrane helix</keyword>
<evidence type="ECO:0000259" key="9">
    <source>
        <dbReference type="Pfam" id="PF25885"/>
    </source>
</evidence>
<feature type="domain" description="p-hydroxybenzoic acid efflux pump subunit AaeA-like beta-barrel" evidence="10">
    <location>
        <begin position="251"/>
        <end position="342"/>
    </location>
</feature>
<dbReference type="GO" id="GO:0042910">
    <property type="term" value="F:xenobiotic transmembrane transporter activity"/>
    <property type="evidence" value="ECO:0007669"/>
    <property type="project" value="InterPro"/>
</dbReference>
<evidence type="ECO:0000256" key="1">
    <source>
        <dbReference type="ARBA" id="ARBA00004383"/>
    </source>
</evidence>
<name>A0A8D4LMB2_9PAST</name>
<dbReference type="RefSeq" id="WP_265482606.1">
    <property type="nucleotide sequence ID" value="NZ_CP022011.1"/>
</dbReference>
<dbReference type="NCBIfam" id="TIGR00998">
    <property type="entry name" value="8a0101"/>
    <property type="match status" value="1"/>
</dbReference>
<dbReference type="Gene3D" id="2.40.30.170">
    <property type="match status" value="1"/>
</dbReference>
<dbReference type="PANTHER" id="PTHR30386">
    <property type="entry name" value="MEMBRANE FUSION SUBUNIT OF EMRAB-TOLC MULTIDRUG EFFLUX PUMP"/>
    <property type="match status" value="1"/>
</dbReference>
<keyword evidence="4" id="KW-1003">Cell membrane</keyword>
<evidence type="ECO:0000313" key="12">
    <source>
        <dbReference type="Proteomes" id="UP000955338"/>
    </source>
</evidence>
<dbReference type="EMBL" id="CP022011">
    <property type="protein sequence ID" value="QDJ14816.1"/>
    <property type="molecule type" value="Genomic_DNA"/>
</dbReference>
<dbReference type="PANTHER" id="PTHR30386:SF19">
    <property type="entry name" value="MULTIDRUG EXPORT PROTEIN EMRA-RELATED"/>
    <property type="match status" value="1"/>
</dbReference>
<evidence type="ECO:0000256" key="4">
    <source>
        <dbReference type="ARBA" id="ARBA00022475"/>
    </source>
</evidence>
<dbReference type="InterPro" id="IPR058633">
    <property type="entry name" value="EmrA/FarA_HH"/>
</dbReference>
<evidence type="ECO:0000256" key="6">
    <source>
        <dbReference type="ARBA" id="ARBA00022692"/>
    </source>
</evidence>
<keyword evidence="3" id="KW-0813">Transport</keyword>
<dbReference type="SUPFAM" id="SSF111369">
    <property type="entry name" value="HlyD-like secretion proteins"/>
    <property type="match status" value="2"/>
</dbReference>
<dbReference type="InterPro" id="IPR058634">
    <property type="entry name" value="AaeA-lik-b-barrel"/>
</dbReference>
<dbReference type="AlphaFoldDB" id="A0A8D4LMB2"/>
<evidence type="ECO:0000256" key="5">
    <source>
        <dbReference type="ARBA" id="ARBA00022519"/>
    </source>
</evidence>
<feature type="domain" description="Multidrug export protein EmrA/FarA alpha-helical hairpin" evidence="9">
    <location>
        <begin position="92"/>
        <end position="213"/>
    </location>
</feature>
<dbReference type="InterPro" id="IPR005694">
    <property type="entry name" value="MFP_proteobact"/>
</dbReference>
<dbReference type="GO" id="GO:0046677">
    <property type="term" value="P:response to antibiotic"/>
    <property type="evidence" value="ECO:0007669"/>
    <property type="project" value="UniProtKB-ARBA"/>
</dbReference>
<comment type="similarity">
    <text evidence="2">Belongs to the membrane fusion protein (MFP) (TC 8.A.1) family.</text>
</comment>
<sequence>MTKIEQQQKSQGKRQLRTKRLAIFTVILIIVAIISFGYWFFFVKDFAETNDAYSNGNIVPVSTQVTGNIRQINYIDTDLVHKGDVLVVLDDTDAKLALSQAKNNLALAVRHIAQARFTAEQLRAAVAAKKVLLQQAERDLARRQKLDKAGAVAKESLQHSQDAVLAAKNDLAATQDQLNATLALLGTSSLEQQPAVIQAADKVRQAWLNLQRTKILSPVDGYIARRNAQVGQLARPGIPLMAVVPLNQIWLDANFKETQIKPMRLGQPVKIWFDLYGKEIEFDGKIEGIEAGTGNVFSLLPAQNATGNWIKVVQRLPVRISLDPKQLEKYPLRLGLSATVKVNLSHQDGEVLAKKMRGQPLYQTNTLDYDLTPINTDITTIIRNNSY</sequence>
<evidence type="ECO:0000256" key="3">
    <source>
        <dbReference type="ARBA" id="ARBA00022448"/>
    </source>
</evidence>
<keyword evidence="6" id="KW-0812">Transmembrane</keyword>
<evidence type="ECO:0000256" key="8">
    <source>
        <dbReference type="ARBA" id="ARBA00023136"/>
    </source>
</evidence>
<dbReference type="GO" id="GO:0015721">
    <property type="term" value="P:bile acid and bile salt transport"/>
    <property type="evidence" value="ECO:0007669"/>
    <property type="project" value="UniProtKB-ARBA"/>
</dbReference>
<organism evidence="11 12">
    <name type="scientific">Mergibacter septicus</name>
    <dbReference type="NCBI Taxonomy" id="221402"/>
    <lineage>
        <taxon>Bacteria</taxon>
        <taxon>Pseudomonadati</taxon>
        <taxon>Pseudomonadota</taxon>
        <taxon>Gammaproteobacteria</taxon>
        <taxon>Pasteurellales</taxon>
        <taxon>Pasteurellaceae</taxon>
        <taxon>Mergibacter</taxon>
    </lineage>
</organism>
<keyword evidence="8" id="KW-0472">Membrane</keyword>
<accession>A0A8D4LMB2</accession>
<evidence type="ECO:0000259" key="10">
    <source>
        <dbReference type="Pfam" id="PF25963"/>
    </source>
</evidence>
<evidence type="ECO:0000256" key="2">
    <source>
        <dbReference type="ARBA" id="ARBA00009477"/>
    </source>
</evidence>
<dbReference type="Proteomes" id="UP000955338">
    <property type="component" value="Chromosome"/>
</dbReference>
<dbReference type="FunFam" id="2.40.30.170:FF:000003">
    <property type="entry name" value="Multidrug resistance protein A"/>
    <property type="match status" value="1"/>
</dbReference>
<evidence type="ECO:0000256" key="7">
    <source>
        <dbReference type="ARBA" id="ARBA00022989"/>
    </source>
</evidence>
<dbReference type="GO" id="GO:1990961">
    <property type="term" value="P:xenobiotic detoxification by transmembrane export across the plasma membrane"/>
    <property type="evidence" value="ECO:0007669"/>
    <property type="project" value="InterPro"/>
</dbReference>
<keyword evidence="12" id="KW-1185">Reference proteome</keyword>
<dbReference type="Pfam" id="PF25885">
    <property type="entry name" value="HH_EMRA"/>
    <property type="match status" value="1"/>
</dbReference>
<gene>
    <name evidence="11" type="ORF">CEP48_04970</name>
</gene>
<dbReference type="Pfam" id="PF25963">
    <property type="entry name" value="Beta-barrel_AAEA"/>
    <property type="match status" value="1"/>
</dbReference>
<reference evidence="11" key="1">
    <citation type="submission" date="2017-06" db="EMBL/GenBank/DDBJ databases">
        <title>Genome sequencing of pathogenic and non-pathogenic strains within Bisgaard taxon 40.</title>
        <authorList>
            <person name="Ladner J.T."/>
            <person name="Lovett S.P."/>
            <person name="Koroleva G."/>
            <person name="Lorch J.M."/>
        </authorList>
    </citation>
    <scope>NUCLEOTIDE SEQUENCE</scope>
    <source>
        <strain evidence="11">27576-1-I1</strain>
    </source>
</reference>
<dbReference type="GO" id="GO:0005886">
    <property type="term" value="C:plasma membrane"/>
    <property type="evidence" value="ECO:0007669"/>
    <property type="project" value="UniProtKB-SubCell"/>
</dbReference>
<keyword evidence="5" id="KW-0997">Cell inner membrane</keyword>
<proteinExistence type="inferred from homology"/>
<dbReference type="InterPro" id="IPR050739">
    <property type="entry name" value="MFP"/>
</dbReference>